<reference evidence="1 2" key="1">
    <citation type="submission" date="2015-04" db="EMBL/GenBank/DDBJ databases">
        <authorList>
            <person name="Syromyatnikov M.Y."/>
            <person name="Popov V.N."/>
        </authorList>
    </citation>
    <scope>NUCLEOTIDE SEQUENCE [LARGE SCALE GENOMIC DNA]</scope>
</reference>
<accession>A0A1J1J4M7</accession>
<name>A0A1J1J4M7_9DIPT</name>
<dbReference type="EMBL" id="CVRI01000070">
    <property type="protein sequence ID" value="CRL07343.1"/>
    <property type="molecule type" value="Genomic_DNA"/>
</dbReference>
<dbReference type="Proteomes" id="UP000183832">
    <property type="component" value="Unassembled WGS sequence"/>
</dbReference>
<gene>
    <name evidence="1" type="ORF">CLUMA_CG020323</name>
</gene>
<keyword evidence="2" id="KW-1185">Reference proteome</keyword>
<evidence type="ECO:0000313" key="2">
    <source>
        <dbReference type="Proteomes" id="UP000183832"/>
    </source>
</evidence>
<sequence length="59" mass="6786">MQLQKYLVKGEEEVETLYRDEAKTITFAIPSSSTVSLFRHFKKTQEKSLSSVSVASKRF</sequence>
<dbReference type="AlphaFoldDB" id="A0A1J1J4M7"/>
<evidence type="ECO:0000313" key="1">
    <source>
        <dbReference type="EMBL" id="CRL07343.1"/>
    </source>
</evidence>
<protein>
    <submittedName>
        <fullName evidence="1">CLUMA_CG020323, isoform A</fullName>
    </submittedName>
</protein>
<proteinExistence type="predicted"/>
<organism evidence="1 2">
    <name type="scientific">Clunio marinus</name>
    <dbReference type="NCBI Taxonomy" id="568069"/>
    <lineage>
        <taxon>Eukaryota</taxon>
        <taxon>Metazoa</taxon>
        <taxon>Ecdysozoa</taxon>
        <taxon>Arthropoda</taxon>
        <taxon>Hexapoda</taxon>
        <taxon>Insecta</taxon>
        <taxon>Pterygota</taxon>
        <taxon>Neoptera</taxon>
        <taxon>Endopterygota</taxon>
        <taxon>Diptera</taxon>
        <taxon>Nematocera</taxon>
        <taxon>Chironomoidea</taxon>
        <taxon>Chironomidae</taxon>
        <taxon>Clunio</taxon>
    </lineage>
</organism>